<evidence type="ECO:0000256" key="3">
    <source>
        <dbReference type="ARBA" id="ARBA00022630"/>
    </source>
</evidence>
<reference evidence="8" key="1">
    <citation type="journal article" date="2019" name="Int. J. Syst. Evol. Microbiol.">
        <title>The Global Catalogue of Microorganisms (GCM) 10K type strain sequencing project: providing services to taxonomists for standard genome sequencing and annotation.</title>
        <authorList>
            <consortium name="The Broad Institute Genomics Platform"/>
            <consortium name="The Broad Institute Genome Sequencing Center for Infectious Disease"/>
            <person name="Wu L."/>
            <person name="Ma J."/>
        </authorList>
    </citation>
    <scope>NUCLEOTIDE SEQUENCE [LARGE SCALE GENOMIC DNA]</scope>
    <source>
        <strain evidence="8">JCM 17326</strain>
    </source>
</reference>
<keyword evidence="8" id="KW-1185">Reference proteome</keyword>
<organism evidence="7 8">
    <name type="scientific">Nonomuraea rosea</name>
    <dbReference type="NCBI Taxonomy" id="638574"/>
    <lineage>
        <taxon>Bacteria</taxon>
        <taxon>Bacillati</taxon>
        <taxon>Actinomycetota</taxon>
        <taxon>Actinomycetes</taxon>
        <taxon>Streptosporangiales</taxon>
        <taxon>Streptosporangiaceae</taxon>
        <taxon>Nonomuraea</taxon>
    </lineage>
</organism>
<feature type="domain" description="Nitroreductase" evidence="6">
    <location>
        <begin position="9"/>
        <end position="198"/>
    </location>
</feature>
<dbReference type="CDD" id="cd02136">
    <property type="entry name" value="PnbA_NfnB-like"/>
    <property type="match status" value="1"/>
</dbReference>
<comment type="similarity">
    <text evidence="2">Belongs to the nitroreductase family.</text>
</comment>
<dbReference type="SUPFAM" id="SSF55469">
    <property type="entry name" value="FMN-dependent nitroreductase-like"/>
    <property type="match status" value="1"/>
</dbReference>
<accession>A0ABP6ZNV4</accession>
<dbReference type="PANTHER" id="PTHR43673">
    <property type="entry name" value="NAD(P)H NITROREDUCTASE YDGI-RELATED"/>
    <property type="match status" value="1"/>
</dbReference>
<dbReference type="Proteomes" id="UP001500630">
    <property type="component" value="Unassembled WGS sequence"/>
</dbReference>
<sequence length="232" mass="25629">MNDAFLSIITSRHCKRAFLARPVPRRTLERVLTAAAHAPSPRNTQFWQVAVVTGEARAELSRRLCSAADSGRPYEPDYGNRPDPMGEPYERRSFAWGEAFYGAMGVDRGDERARRAFERRNLCFYDAPVVMVCHLPRNAVAGTFLEMGFFLQNVMLGLVACGLGSCPQYSVARYGEVIRAVLGLGPERLVVCTLCVGHVDETAPINAFSPDRAPLGEFTQWHAHPNSAPDSA</sequence>
<dbReference type="InterPro" id="IPR000415">
    <property type="entry name" value="Nitroreductase-like"/>
</dbReference>
<evidence type="ECO:0000256" key="4">
    <source>
        <dbReference type="ARBA" id="ARBA00022643"/>
    </source>
</evidence>
<keyword evidence="4" id="KW-0288">FMN</keyword>
<dbReference type="Gene3D" id="3.40.109.10">
    <property type="entry name" value="NADH Oxidase"/>
    <property type="match status" value="1"/>
</dbReference>
<name>A0ABP6ZNV4_9ACTN</name>
<dbReference type="InterPro" id="IPR029479">
    <property type="entry name" value="Nitroreductase"/>
</dbReference>
<gene>
    <name evidence="7" type="ORF">GCM10022419_118440</name>
</gene>
<evidence type="ECO:0000256" key="2">
    <source>
        <dbReference type="ARBA" id="ARBA00007118"/>
    </source>
</evidence>
<evidence type="ECO:0000313" key="8">
    <source>
        <dbReference type="Proteomes" id="UP001500630"/>
    </source>
</evidence>
<evidence type="ECO:0000256" key="5">
    <source>
        <dbReference type="ARBA" id="ARBA00023002"/>
    </source>
</evidence>
<dbReference type="PANTHER" id="PTHR43673:SF2">
    <property type="entry name" value="NITROREDUCTASE"/>
    <property type="match status" value="1"/>
</dbReference>
<proteinExistence type="inferred from homology"/>
<keyword evidence="5" id="KW-0560">Oxidoreductase</keyword>
<protein>
    <submittedName>
        <fullName evidence="7">Nitroreductase</fullName>
    </submittedName>
</protein>
<dbReference type="RefSeq" id="WP_345576557.1">
    <property type="nucleotide sequence ID" value="NZ_BAABDQ010000050.1"/>
</dbReference>
<dbReference type="Pfam" id="PF00881">
    <property type="entry name" value="Nitroreductase"/>
    <property type="match status" value="1"/>
</dbReference>
<comment type="cofactor">
    <cofactor evidence="1">
        <name>FMN</name>
        <dbReference type="ChEBI" id="CHEBI:58210"/>
    </cofactor>
</comment>
<evidence type="ECO:0000256" key="1">
    <source>
        <dbReference type="ARBA" id="ARBA00001917"/>
    </source>
</evidence>
<keyword evidence="3" id="KW-0285">Flavoprotein</keyword>
<comment type="caution">
    <text evidence="7">The sequence shown here is derived from an EMBL/GenBank/DDBJ whole genome shotgun (WGS) entry which is preliminary data.</text>
</comment>
<evidence type="ECO:0000313" key="7">
    <source>
        <dbReference type="EMBL" id="GAA3613644.1"/>
    </source>
</evidence>
<dbReference type="EMBL" id="BAABDQ010000050">
    <property type="protein sequence ID" value="GAA3613644.1"/>
    <property type="molecule type" value="Genomic_DNA"/>
</dbReference>
<evidence type="ECO:0000259" key="6">
    <source>
        <dbReference type="Pfam" id="PF00881"/>
    </source>
</evidence>